<gene>
    <name evidence="1" type="ORF">FHR33_007498</name>
</gene>
<name>A0A7W5VGH3_9ACTN</name>
<proteinExistence type="predicted"/>
<evidence type="ECO:0000313" key="2">
    <source>
        <dbReference type="Proteomes" id="UP000579945"/>
    </source>
</evidence>
<dbReference type="AlphaFoldDB" id="A0A7W5VGH3"/>
<sequence>MKAIARFLLGDPIGHAADGRMLGLAVGLATRQHYSADEADRYLREWASDAQNGRTAHDKAAGGA</sequence>
<accession>A0A7W5VGH3</accession>
<organism evidence="1 2">
    <name type="scientific">Nonomuraea dietziae</name>
    <dbReference type="NCBI Taxonomy" id="65515"/>
    <lineage>
        <taxon>Bacteria</taxon>
        <taxon>Bacillati</taxon>
        <taxon>Actinomycetota</taxon>
        <taxon>Actinomycetes</taxon>
        <taxon>Streptosporangiales</taxon>
        <taxon>Streptosporangiaceae</taxon>
        <taxon>Nonomuraea</taxon>
    </lineage>
</organism>
<reference evidence="1 2" key="1">
    <citation type="submission" date="2020-08" db="EMBL/GenBank/DDBJ databases">
        <title>Sequencing the genomes of 1000 actinobacteria strains.</title>
        <authorList>
            <person name="Klenk H.-P."/>
        </authorList>
    </citation>
    <scope>NUCLEOTIDE SEQUENCE [LARGE SCALE GENOMIC DNA]</scope>
    <source>
        <strain evidence="1 2">DSM 44320</strain>
    </source>
</reference>
<protein>
    <submittedName>
        <fullName evidence="1">Uncharacterized protein</fullName>
    </submittedName>
</protein>
<keyword evidence="2" id="KW-1185">Reference proteome</keyword>
<dbReference type="Proteomes" id="UP000579945">
    <property type="component" value="Unassembled WGS sequence"/>
</dbReference>
<dbReference type="EMBL" id="JACIBV010000001">
    <property type="protein sequence ID" value="MBB3731638.1"/>
    <property type="molecule type" value="Genomic_DNA"/>
</dbReference>
<evidence type="ECO:0000313" key="1">
    <source>
        <dbReference type="EMBL" id="MBB3731638.1"/>
    </source>
</evidence>
<dbReference type="GeneID" id="95393717"/>
<comment type="caution">
    <text evidence="1">The sequence shown here is derived from an EMBL/GenBank/DDBJ whole genome shotgun (WGS) entry which is preliminary data.</text>
</comment>
<dbReference type="RefSeq" id="WP_183657909.1">
    <property type="nucleotide sequence ID" value="NZ_BAAAXX010000071.1"/>
</dbReference>